<feature type="transmembrane region" description="Helical" evidence="2">
    <location>
        <begin position="215"/>
        <end position="237"/>
    </location>
</feature>
<dbReference type="InterPro" id="IPR032816">
    <property type="entry name" value="VTT_dom"/>
</dbReference>
<evidence type="ECO:0000259" key="3">
    <source>
        <dbReference type="Pfam" id="PF09335"/>
    </source>
</evidence>
<sequence length="341" mass="38081">MVNALDDLKKTESSAKPSKEGNEYSRLVKPIDKISAADINAVPASETTKHRGFIWCTKALSCSLLVIIISLFFLKWSIPYVFEKMLIPMMQWEATAFGRPVLALVLVVSLAIFPAVLLPSGPSMWLAGIMFGYWLGFVLIMVGTTMGMILPFSLGSLFREHLHMWLKRWPREASVIRLAGNGSWLKQFRVVALFRISPFPYTIFNYVVVVTDMRFGPYICGSIVGMIPEAFIYIYSGRLMRTLANMEYGSYKMTPVEISYNVLSSVVAVALTIAFTVYGRRTLSGLKIAEEDAMEIGECQHSIEIEIQSQGKTIHPFPVCDAPGFRNSAHTHPGVLNTSKD</sequence>
<dbReference type="PANTHER" id="PTHR46431:SF5">
    <property type="entry name" value="EXPRESSED PROTEIN"/>
    <property type="match status" value="1"/>
</dbReference>
<feature type="transmembrane region" description="Helical" evidence="2">
    <location>
        <begin position="131"/>
        <end position="158"/>
    </location>
</feature>
<organism evidence="4 5">
    <name type="scientific">Vanilla planifolia</name>
    <name type="common">Vanilla</name>
    <dbReference type="NCBI Taxonomy" id="51239"/>
    <lineage>
        <taxon>Eukaryota</taxon>
        <taxon>Viridiplantae</taxon>
        <taxon>Streptophyta</taxon>
        <taxon>Embryophyta</taxon>
        <taxon>Tracheophyta</taxon>
        <taxon>Spermatophyta</taxon>
        <taxon>Magnoliopsida</taxon>
        <taxon>Liliopsida</taxon>
        <taxon>Asparagales</taxon>
        <taxon>Orchidaceae</taxon>
        <taxon>Vanilloideae</taxon>
        <taxon>Vanilleae</taxon>
        <taxon>Vanilla</taxon>
    </lineage>
</organism>
<dbReference type="Proteomes" id="UP000636800">
    <property type="component" value="Chromosome 1"/>
</dbReference>
<evidence type="ECO:0000313" key="4">
    <source>
        <dbReference type="EMBL" id="KAG0497266.1"/>
    </source>
</evidence>
<feature type="region of interest" description="Disordered" evidence="1">
    <location>
        <begin position="1"/>
        <end position="22"/>
    </location>
</feature>
<reference evidence="4 5" key="1">
    <citation type="journal article" date="2020" name="Nat. Food">
        <title>A phased Vanilla planifolia genome enables genetic improvement of flavour and production.</title>
        <authorList>
            <person name="Hasing T."/>
            <person name="Tang H."/>
            <person name="Brym M."/>
            <person name="Khazi F."/>
            <person name="Huang T."/>
            <person name="Chambers A.H."/>
        </authorList>
    </citation>
    <scope>NUCLEOTIDE SEQUENCE [LARGE SCALE GENOMIC DNA]</scope>
    <source>
        <tissue evidence="4">Leaf</tissue>
    </source>
</reference>
<accession>A0A835RZ85</accession>
<dbReference type="Pfam" id="PF09335">
    <property type="entry name" value="VTT_dom"/>
    <property type="match status" value="1"/>
</dbReference>
<protein>
    <recommendedName>
        <fullName evidence="3">VTT domain-containing protein</fullName>
    </recommendedName>
</protein>
<keyword evidence="2" id="KW-0812">Transmembrane</keyword>
<proteinExistence type="predicted"/>
<feature type="transmembrane region" description="Helical" evidence="2">
    <location>
        <begin position="258"/>
        <end position="278"/>
    </location>
</feature>
<comment type="caution">
    <text evidence="4">The sequence shown here is derived from an EMBL/GenBank/DDBJ whole genome shotgun (WGS) entry which is preliminary data.</text>
</comment>
<dbReference type="AlphaFoldDB" id="A0A835RZ85"/>
<feature type="transmembrane region" description="Helical" evidence="2">
    <location>
        <begin position="190"/>
        <end position="209"/>
    </location>
</feature>
<gene>
    <name evidence="4" type="ORF">HPP92_001957</name>
</gene>
<evidence type="ECO:0000256" key="2">
    <source>
        <dbReference type="SAM" id="Phobius"/>
    </source>
</evidence>
<evidence type="ECO:0000313" key="5">
    <source>
        <dbReference type="Proteomes" id="UP000636800"/>
    </source>
</evidence>
<dbReference type="PANTHER" id="PTHR46431">
    <property type="entry name" value="EXPRESSED PROTEIN"/>
    <property type="match status" value="1"/>
</dbReference>
<feature type="transmembrane region" description="Helical" evidence="2">
    <location>
        <begin position="97"/>
        <end position="119"/>
    </location>
</feature>
<keyword evidence="2" id="KW-1133">Transmembrane helix</keyword>
<name>A0A835RZ85_VANPL</name>
<dbReference type="OrthoDB" id="8062037at2759"/>
<keyword evidence="2" id="KW-0472">Membrane</keyword>
<evidence type="ECO:0000256" key="1">
    <source>
        <dbReference type="SAM" id="MobiDB-lite"/>
    </source>
</evidence>
<feature type="transmembrane region" description="Helical" evidence="2">
    <location>
        <begin position="52"/>
        <end position="76"/>
    </location>
</feature>
<feature type="domain" description="VTT" evidence="3">
    <location>
        <begin position="119"/>
        <end position="238"/>
    </location>
</feature>
<keyword evidence="5" id="KW-1185">Reference proteome</keyword>
<dbReference type="EMBL" id="JADCNL010000001">
    <property type="protein sequence ID" value="KAG0497266.1"/>
    <property type="molecule type" value="Genomic_DNA"/>
</dbReference>